<evidence type="ECO:0000259" key="5">
    <source>
        <dbReference type="PROSITE" id="PS50893"/>
    </source>
</evidence>
<dbReference type="Gene3D" id="3.40.50.300">
    <property type="entry name" value="P-loop containing nucleotide triphosphate hydrolases"/>
    <property type="match status" value="1"/>
</dbReference>
<accession>A0ABW1ANM4</accession>
<dbReference type="InterPro" id="IPR027417">
    <property type="entry name" value="P-loop_NTPase"/>
</dbReference>
<keyword evidence="1" id="KW-0813">Transport</keyword>
<dbReference type="GO" id="GO:0005524">
    <property type="term" value="F:ATP binding"/>
    <property type="evidence" value="ECO:0007669"/>
    <property type="project" value="UniProtKB-KW"/>
</dbReference>
<dbReference type="PANTHER" id="PTHR45772">
    <property type="entry name" value="CONSERVED COMPONENT OF ABC TRANSPORTER FOR NATURAL AMINO ACIDS-RELATED"/>
    <property type="match status" value="1"/>
</dbReference>
<dbReference type="EMBL" id="JBHSOG010000016">
    <property type="protein sequence ID" value="MFC5768885.1"/>
    <property type="molecule type" value="Genomic_DNA"/>
</dbReference>
<dbReference type="PROSITE" id="PS50893">
    <property type="entry name" value="ABC_TRANSPORTER_2"/>
    <property type="match status" value="1"/>
</dbReference>
<proteinExistence type="predicted"/>
<sequence>MSDLQVVSLCKVFGGLRATDDVSFAIEAGTVNSIIGPNGAGKTTLLNLITGIYEPCSGDVRLGGRSLIGKPTHTRVGLGLGRTFQTPQICYNMSAVENVMLGSHLQLDSRLTPAALRRRSIVAADRECRQRAAYLMAYVGLDRYIGENPGAMPYGALKRLEIARALAGSPKLILLDEPAAGLGAPEKADLSELIAKLSASGVTTVLVEHDMKLVMSVSRHIVVLNYGKKLAEGAPEAVRDNPEVVAAYLGRAV</sequence>
<dbReference type="PANTHER" id="PTHR45772:SF7">
    <property type="entry name" value="AMINO ACID ABC TRANSPORTER ATP-BINDING PROTEIN"/>
    <property type="match status" value="1"/>
</dbReference>
<keyword evidence="2" id="KW-0472">Membrane</keyword>
<dbReference type="SUPFAM" id="SSF52540">
    <property type="entry name" value="P-loop containing nucleoside triphosphate hydrolases"/>
    <property type="match status" value="1"/>
</dbReference>
<dbReference type="RefSeq" id="WP_096451291.1">
    <property type="nucleotide sequence ID" value="NZ_JBHSOG010000016.1"/>
</dbReference>
<dbReference type="Pfam" id="PF12399">
    <property type="entry name" value="BCA_ABC_TP_C"/>
    <property type="match status" value="1"/>
</dbReference>
<dbReference type="Pfam" id="PF00005">
    <property type="entry name" value="ABC_tran"/>
    <property type="match status" value="1"/>
</dbReference>
<dbReference type="InterPro" id="IPR051120">
    <property type="entry name" value="ABC_AA/LPS_Transport"/>
</dbReference>
<gene>
    <name evidence="6" type="ORF">ACFPTN_05830</name>
</gene>
<keyword evidence="2" id="KW-1003">Cell membrane</keyword>
<dbReference type="InterPro" id="IPR032823">
    <property type="entry name" value="BCA_ABC_TP_C"/>
</dbReference>
<evidence type="ECO:0000256" key="1">
    <source>
        <dbReference type="ARBA" id="ARBA00022448"/>
    </source>
</evidence>
<keyword evidence="3" id="KW-0547">Nucleotide-binding</keyword>
<evidence type="ECO:0000256" key="2">
    <source>
        <dbReference type="ARBA" id="ARBA00022475"/>
    </source>
</evidence>
<evidence type="ECO:0000256" key="3">
    <source>
        <dbReference type="ARBA" id="ARBA00022741"/>
    </source>
</evidence>
<name>A0ABW1ANM4_9RHOO</name>
<protein>
    <submittedName>
        <fullName evidence="6">ABC transporter ATP-binding protein</fullName>
    </submittedName>
</protein>
<evidence type="ECO:0000313" key="7">
    <source>
        <dbReference type="Proteomes" id="UP001595974"/>
    </source>
</evidence>
<dbReference type="SMART" id="SM00382">
    <property type="entry name" value="AAA"/>
    <property type="match status" value="1"/>
</dbReference>
<dbReference type="CDD" id="cd03219">
    <property type="entry name" value="ABC_Mj1267_LivG_branched"/>
    <property type="match status" value="1"/>
</dbReference>
<evidence type="ECO:0000256" key="4">
    <source>
        <dbReference type="ARBA" id="ARBA00022840"/>
    </source>
</evidence>
<reference evidence="7" key="1">
    <citation type="journal article" date="2019" name="Int. J. Syst. Evol. Microbiol.">
        <title>The Global Catalogue of Microorganisms (GCM) 10K type strain sequencing project: providing services to taxonomists for standard genome sequencing and annotation.</title>
        <authorList>
            <consortium name="The Broad Institute Genomics Platform"/>
            <consortium name="The Broad Institute Genome Sequencing Center for Infectious Disease"/>
            <person name="Wu L."/>
            <person name="Ma J."/>
        </authorList>
    </citation>
    <scope>NUCLEOTIDE SEQUENCE [LARGE SCALE GENOMIC DNA]</scope>
    <source>
        <strain evidence="7">SHR3</strain>
    </source>
</reference>
<dbReference type="InterPro" id="IPR003593">
    <property type="entry name" value="AAA+_ATPase"/>
</dbReference>
<comment type="caution">
    <text evidence="6">The sequence shown here is derived from an EMBL/GenBank/DDBJ whole genome shotgun (WGS) entry which is preliminary data.</text>
</comment>
<keyword evidence="7" id="KW-1185">Reference proteome</keyword>
<evidence type="ECO:0000313" key="6">
    <source>
        <dbReference type="EMBL" id="MFC5768885.1"/>
    </source>
</evidence>
<feature type="domain" description="ABC transporter" evidence="5">
    <location>
        <begin position="4"/>
        <end position="251"/>
    </location>
</feature>
<organism evidence="6 7">
    <name type="scientific">Thauera sinica</name>
    <dbReference type="NCBI Taxonomy" id="2665146"/>
    <lineage>
        <taxon>Bacteria</taxon>
        <taxon>Pseudomonadati</taxon>
        <taxon>Pseudomonadota</taxon>
        <taxon>Betaproteobacteria</taxon>
        <taxon>Rhodocyclales</taxon>
        <taxon>Zoogloeaceae</taxon>
        <taxon>Thauera</taxon>
    </lineage>
</organism>
<dbReference type="Proteomes" id="UP001595974">
    <property type="component" value="Unassembled WGS sequence"/>
</dbReference>
<keyword evidence="4 6" id="KW-0067">ATP-binding</keyword>
<dbReference type="InterPro" id="IPR003439">
    <property type="entry name" value="ABC_transporter-like_ATP-bd"/>
</dbReference>